<evidence type="ECO:0000256" key="1">
    <source>
        <dbReference type="ARBA" id="ARBA00023172"/>
    </source>
</evidence>
<dbReference type="InterPro" id="IPR011010">
    <property type="entry name" value="DNA_brk_join_enz"/>
</dbReference>
<sequence>MSRKGSITTAEPLSFEDFNRLINALEMEKEYRWQLFCIVSFYFALRITDVRNLRWSEILNKNEVILTEHKTRKKCKPRRIPVKQDVRDMIAGIYQNMDSPDINQLLLYNPKNRAAYSIAHINESMRKFRDKYRIPIRNFSSHSFRKTFGRYVYEINNRSAESLILLNAIFRHSSLEITKVYIGLRQDEINSVYESIKF</sequence>
<protein>
    <submittedName>
        <fullName evidence="3">Tyrosine-type recombinase/integrase</fullName>
    </submittedName>
</protein>
<comment type="caution">
    <text evidence="3">The sequence shown here is derived from an EMBL/GenBank/DDBJ whole genome shotgun (WGS) entry which is preliminary data.</text>
</comment>
<dbReference type="InterPro" id="IPR002104">
    <property type="entry name" value="Integrase_catalytic"/>
</dbReference>
<dbReference type="PANTHER" id="PTHR30349:SF82">
    <property type="entry name" value="INTEGRASE_RECOMBINASE YOEC-RELATED"/>
    <property type="match status" value="1"/>
</dbReference>
<dbReference type="Pfam" id="PF00589">
    <property type="entry name" value="Phage_integrase"/>
    <property type="match status" value="1"/>
</dbReference>
<dbReference type="SUPFAM" id="SSF56349">
    <property type="entry name" value="DNA breaking-rejoining enzymes"/>
    <property type="match status" value="1"/>
</dbReference>
<dbReference type="EMBL" id="JBHSGN010000024">
    <property type="protein sequence ID" value="MFC4672727.1"/>
    <property type="molecule type" value="Genomic_DNA"/>
</dbReference>
<evidence type="ECO:0000313" key="4">
    <source>
        <dbReference type="Proteomes" id="UP001596023"/>
    </source>
</evidence>
<proteinExistence type="predicted"/>
<dbReference type="RefSeq" id="WP_379993929.1">
    <property type="nucleotide sequence ID" value="NZ_JBHSGN010000024.1"/>
</dbReference>
<gene>
    <name evidence="3" type="ORF">ACFO6W_03365</name>
</gene>
<keyword evidence="1" id="KW-0233">DNA recombination</keyword>
<dbReference type="Proteomes" id="UP001596023">
    <property type="component" value="Unassembled WGS sequence"/>
</dbReference>
<evidence type="ECO:0000259" key="2">
    <source>
        <dbReference type="PROSITE" id="PS51898"/>
    </source>
</evidence>
<accession>A0ABV9KRN6</accession>
<feature type="domain" description="Tyr recombinase" evidence="2">
    <location>
        <begin position="8"/>
        <end position="194"/>
    </location>
</feature>
<name>A0ABV9KRN6_9BACT</name>
<dbReference type="PANTHER" id="PTHR30349">
    <property type="entry name" value="PHAGE INTEGRASE-RELATED"/>
    <property type="match status" value="1"/>
</dbReference>
<dbReference type="InterPro" id="IPR050090">
    <property type="entry name" value="Tyrosine_recombinase_XerCD"/>
</dbReference>
<keyword evidence="4" id="KW-1185">Reference proteome</keyword>
<organism evidence="3 4">
    <name type="scientific">Dysgonomonas termitidis</name>
    <dbReference type="NCBI Taxonomy" id="1516126"/>
    <lineage>
        <taxon>Bacteria</taxon>
        <taxon>Pseudomonadati</taxon>
        <taxon>Bacteroidota</taxon>
        <taxon>Bacteroidia</taxon>
        <taxon>Bacteroidales</taxon>
        <taxon>Dysgonomonadaceae</taxon>
        <taxon>Dysgonomonas</taxon>
    </lineage>
</organism>
<dbReference type="PROSITE" id="PS51898">
    <property type="entry name" value="TYR_RECOMBINASE"/>
    <property type="match status" value="1"/>
</dbReference>
<evidence type="ECO:0000313" key="3">
    <source>
        <dbReference type="EMBL" id="MFC4672727.1"/>
    </source>
</evidence>
<dbReference type="InterPro" id="IPR013762">
    <property type="entry name" value="Integrase-like_cat_sf"/>
</dbReference>
<dbReference type="Gene3D" id="1.10.443.10">
    <property type="entry name" value="Intergrase catalytic core"/>
    <property type="match status" value="1"/>
</dbReference>
<reference evidence="4" key="1">
    <citation type="journal article" date="2019" name="Int. J. Syst. Evol. Microbiol.">
        <title>The Global Catalogue of Microorganisms (GCM) 10K type strain sequencing project: providing services to taxonomists for standard genome sequencing and annotation.</title>
        <authorList>
            <consortium name="The Broad Institute Genomics Platform"/>
            <consortium name="The Broad Institute Genome Sequencing Center for Infectious Disease"/>
            <person name="Wu L."/>
            <person name="Ma J."/>
        </authorList>
    </citation>
    <scope>NUCLEOTIDE SEQUENCE [LARGE SCALE GENOMIC DNA]</scope>
    <source>
        <strain evidence="4">CCUG 66188</strain>
    </source>
</reference>